<sequence>MSHKKPPTNEDLFAALDELPSEDTPAVASSTTPRPDAAAAPTSSSLSPPPAAPVPDDDDPLAELSALAAARPTSRPGTPRHSSATTSSTSTKRAEHTPASSGPPSNRTSEDRLRAVAPSAPRKSTESSRSALNHSFIAEDKNESATATATAAGTDDTSHHTPEQPAASSGGGWWGSVFNVASAAVKQAEAAVKEIRGNEEVLKYAEQVKGNAKLLREYGGNVRSLALPTFHSLIQTIAPPISAHERLQIHITHDIQGYPSLDPLIYSVFARVMSQVEGGDLLVIQRGSESRARSVSDAAYKGSVLGGNSGWTDGPWWRDENQIRDIAAIRGVVEGTKLARANAEAYANDFFASRGGIEEAAKQATQVLSESNPVRSSDIFLAIQAITIAGDKSLFQGSPLKKDDADATVPTPEEEIEDTTAFAIFLHDPIHSLSFSALSQSFPAKWSAWLDESSAGPDALPESIREIVESGGIDPREWTAEWMEETLSLSIGIIAQRYVAKRMGVGEGGLGHGKAKERADEAAAAGEAARAL</sequence>
<dbReference type="EMBL" id="JBFMKM010000014">
    <property type="protein sequence ID" value="KAL1297544.1"/>
    <property type="molecule type" value="Genomic_DNA"/>
</dbReference>
<feature type="region of interest" description="Disordered" evidence="1">
    <location>
        <begin position="509"/>
        <end position="532"/>
    </location>
</feature>
<feature type="compositionally biased region" description="Polar residues" evidence="1">
    <location>
        <begin position="98"/>
        <end position="107"/>
    </location>
</feature>
<evidence type="ECO:0000313" key="3">
    <source>
        <dbReference type="Proteomes" id="UP001562354"/>
    </source>
</evidence>
<dbReference type="GeneID" id="95979815"/>
<reference evidence="2 3" key="1">
    <citation type="submission" date="2024-07" db="EMBL/GenBank/DDBJ databases">
        <title>Draft sequence of the Neodothiora populina.</title>
        <authorList>
            <person name="Drown D.D."/>
            <person name="Schuette U.S."/>
            <person name="Buechlein A.B."/>
            <person name="Rusch D.R."/>
            <person name="Winton L.W."/>
            <person name="Adams G.A."/>
        </authorList>
    </citation>
    <scope>NUCLEOTIDE SEQUENCE [LARGE SCALE GENOMIC DNA]</scope>
    <source>
        <strain evidence="2 3">CPC 39397</strain>
    </source>
</reference>
<dbReference type="Proteomes" id="UP001562354">
    <property type="component" value="Unassembled WGS sequence"/>
</dbReference>
<evidence type="ECO:0000313" key="2">
    <source>
        <dbReference type="EMBL" id="KAL1297544.1"/>
    </source>
</evidence>
<feature type="compositionally biased region" description="Low complexity" evidence="1">
    <location>
        <begin position="82"/>
        <end position="91"/>
    </location>
</feature>
<organism evidence="2 3">
    <name type="scientific">Neodothiora populina</name>
    <dbReference type="NCBI Taxonomy" id="2781224"/>
    <lineage>
        <taxon>Eukaryota</taxon>
        <taxon>Fungi</taxon>
        <taxon>Dikarya</taxon>
        <taxon>Ascomycota</taxon>
        <taxon>Pezizomycotina</taxon>
        <taxon>Dothideomycetes</taxon>
        <taxon>Dothideomycetidae</taxon>
        <taxon>Dothideales</taxon>
        <taxon>Dothioraceae</taxon>
        <taxon>Neodothiora</taxon>
    </lineage>
</organism>
<dbReference type="InterPro" id="IPR018814">
    <property type="entry name" value="DUF5427"/>
</dbReference>
<feature type="compositionally biased region" description="Low complexity" evidence="1">
    <location>
        <begin position="522"/>
        <end position="532"/>
    </location>
</feature>
<dbReference type="PANTHER" id="PTHR28265">
    <property type="entry name" value="MAINTENANCE OF TELOMERE CAPPING PROTEIN 1"/>
    <property type="match status" value="1"/>
</dbReference>
<gene>
    <name evidence="2" type="ORF">AAFC00_006116</name>
</gene>
<keyword evidence="3" id="KW-1185">Reference proteome</keyword>
<evidence type="ECO:0008006" key="4">
    <source>
        <dbReference type="Google" id="ProtNLM"/>
    </source>
</evidence>
<comment type="caution">
    <text evidence="2">The sequence shown here is derived from an EMBL/GenBank/DDBJ whole genome shotgun (WGS) entry which is preliminary data.</text>
</comment>
<accession>A0ABR3P4F0</accession>
<feature type="region of interest" description="Disordered" evidence="1">
    <location>
        <begin position="1"/>
        <end position="171"/>
    </location>
</feature>
<protein>
    <recommendedName>
        <fullName evidence="4">Maintenance of telomere capping protein 1</fullName>
    </recommendedName>
</protein>
<dbReference type="RefSeq" id="XP_069197226.1">
    <property type="nucleotide sequence ID" value="XM_069346015.1"/>
</dbReference>
<dbReference type="PANTHER" id="PTHR28265:SF1">
    <property type="entry name" value="MAINTENANCE OF TELOMERE CAPPING PROTEIN 1"/>
    <property type="match status" value="1"/>
</dbReference>
<dbReference type="Pfam" id="PF10310">
    <property type="entry name" value="DUF5427"/>
    <property type="match status" value="1"/>
</dbReference>
<feature type="compositionally biased region" description="Low complexity" evidence="1">
    <location>
        <begin position="28"/>
        <end position="46"/>
    </location>
</feature>
<proteinExistence type="predicted"/>
<name>A0ABR3P4F0_9PEZI</name>
<evidence type="ECO:0000256" key="1">
    <source>
        <dbReference type="SAM" id="MobiDB-lite"/>
    </source>
</evidence>
<feature type="compositionally biased region" description="Low complexity" evidence="1">
    <location>
        <begin position="145"/>
        <end position="155"/>
    </location>
</feature>